<dbReference type="PANTHER" id="PTHR10132:SF14">
    <property type="entry name" value="SARCOGLYCAN ALPHA, ISOFORM C"/>
    <property type="match status" value="1"/>
</dbReference>
<dbReference type="GO" id="GO:0005509">
    <property type="term" value="F:calcium ion binding"/>
    <property type="evidence" value="ECO:0007669"/>
    <property type="project" value="InterPro"/>
</dbReference>
<evidence type="ECO:0000256" key="5">
    <source>
        <dbReference type="ARBA" id="ARBA00022475"/>
    </source>
</evidence>
<evidence type="ECO:0000256" key="2">
    <source>
        <dbReference type="ARBA" id="ARBA00004245"/>
    </source>
</evidence>
<keyword evidence="9 12" id="KW-0472">Membrane</keyword>
<dbReference type="SUPFAM" id="SSF49313">
    <property type="entry name" value="Cadherin-like"/>
    <property type="match status" value="1"/>
</dbReference>
<dbReference type="InterPro" id="IPR048346">
    <property type="entry name" value="Sarcoglycan_N"/>
</dbReference>
<organism evidence="15 16">
    <name type="scientific">Rhynchophorus ferrugineus</name>
    <name type="common">Red palm weevil</name>
    <name type="synonym">Curculio ferrugineus</name>
    <dbReference type="NCBI Taxonomy" id="354439"/>
    <lineage>
        <taxon>Eukaryota</taxon>
        <taxon>Metazoa</taxon>
        <taxon>Ecdysozoa</taxon>
        <taxon>Arthropoda</taxon>
        <taxon>Hexapoda</taxon>
        <taxon>Insecta</taxon>
        <taxon>Pterygota</taxon>
        <taxon>Neoptera</taxon>
        <taxon>Endopterygota</taxon>
        <taxon>Coleoptera</taxon>
        <taxon>Polyphaga</taxon>
        <taxon>Cucujiformia</taxon>
        <taxon>Curculionidae</taxon>
        <taxon>Dryophthorinae</taxon>
        <taxon>Rhynchophorus</taxon>
    </lineage>
</organism>
<dbReference type="Pfam" id="PF20989">
    <property type="entry name" value="Sarcoglycan_2_C"/>
    <property type="match status" value="1"/>
</dbReference>
<keyword evidence="5" id="KW-1003">Cell membrane</keyword>
<evidence type="ECO:0000313" key="16">
    <source>
        <dbReference type="Proteomes" id="UP000625711"/>
    </source>
</evidence>
<accession>A0A834I1J7</accession>
<evidence type="ECO:0000256" key="11">
    <source>
        <dbReference type="ARBA" id="ARBA00023212"/>
    </source>
</evidence>
<keyword evidence="11" id="KW-0206">Cytoskeleton</keyword>
<protein>
    <recommendedName>
        <fullName evidence="14">Dystroglycan-type cadherin-like domain-containing protein</fullName>
    </recommendedName>
</protein>
<evidence type="ECO:0000256" key="12">
    <source>
        <dbReference type="SAM" id="Phobius"/>
    </source>
</evidence>
<dbReference type="GO" id="GO:0042383">
    <property type="term" value="C:sarcolemma"/>
    <property type="evidence" value="ECO:0007669"/>
    <property type="project" value="UniProtKB-SubCell"/>
</dbReference>
<reference evidence="15" key="1">
    <citation type="submission" date="2020-08" db="EMBL/GenBank/DDBJ databases">
        <title>Genome sequencing and assembly of the red palm weevil Rhynchophorus ferrugineus.</title>
        <authorList>
            <person name="Dias G.B."/>
            <person name="Bergman C.M."/>
            <person name="Manee M."/>
        </authorList>
    </citation>
    <scope>NUCLEOTIDE SEQUENCE</scope>
    <source>
        <strain evidence="15">AA-2017</strain>
        <tissue evidence="15">Whole larva</tissue>
    </source>
</reference>
<keyword evidence="8 12" id="KW-1133">Transmembrane helix</keyword>
<dbReference type="Proteomes" id="UP000625711">
    <property type="component" value="Unassembled WGS sequence"/>
</dbReference>
<feature type="signal peptide" evidence="13">
    <location>
        <begin position="1"/>
        <end position="16"/>
    </location>
</feature>
<evidence type="ECO:0000256" key="3">
    <source>
        <dbReference type="ARBA" id="ARBA00004513"/>
    </source>
</evidence>
<comment type="subcellular location">
    <subcellularLocation>
        <location evidence="3">Cell membrane</location>
        <location evidence="3">Sarcolemma</location>
        <topology evidence="3">Single-pass membrane protein</topology>
    </subcellularLocation>
    <subcellularLocation>
        <location evidence="2">Cytoplasm</location>
        <location evidence="2">Cytoskeleton</location>
    </subcellularLocation>
</comment>
<dbReference type="OrthoDB" id="10019906at2759"/>
<evidence type="ECO:0000256" key="13">
    <source>
        <dbReference type="SAM" id="SignalP"/>
    </source>
</evidence>
<keyword evidence="10" id="KW-0325">Glycoprotein</keyword>
<proteinExistence type="inferred from homology"/>
<dbReference type="GO" id="GO:0016012">
    <property type="term" value="C:sarcoglycan complex"/>
    <property type="evidence" value="ECO:0007669"/>
    <property type="project" value="InterPro"/>
</dbReference>
<evidence type="ECO:0000259" key="14">
    <source>
        <dbReference type="SMART" id="SM00736"/>
    </source>
</evidence>
<dbReference type="EMBL" id="JAACXV010014085">
    <property type="protein sequence ID" value="KAF7270516.1"/>
    <property type="molecule type" value="Genomic_DNA"/>
</dbReference>
<keyword evidence="6" id="KW-0963">Cytoplasm</keyword>
<comment type="caution">
    <text evidence="15">The sequence shown here is derived from an EMBL/GenBank/DDBJ whole genome shotgun (WGS) entry which is preliminary data.</text>
</comment>
<dbReference type="AlphaFoldDB" id="A0A834I1J7"/>
<evidence type="ECO:0000313" key="15">
    <source>
        <dbReference type="EMBL" id="KAF7270516.1"/>
    </source>
</evidence>
<keyword evidence="16" id="KW-1185">Reference proteome</keyword>
<evidence type="ECO:0000256" key="6">
    <source>
        <dbReference type="ARBA" id="ARBA00022490"/>
    </source>
</evidence>
<evidence type="ECO:0000256" key="8">
    <source>
        <dbReference type="ARBA" id="ARBA00022989"/>
    </source>
</evidence>
<dbReference type="Pfam" id="PF05510">
    <property type="entry name" value="Sarcoglycan_2"/>
    <property type="match status" value="1"/>
</dbReference>
<sequence length="410" mass="47583">MCLRVVFFLFFGVAFARDHNVLMTEVFEIIIDPPMFNWTYEGRKDQFVYEASLAHSPDLPSWIHYVSSEKHHSGFLYGVPPNHKKSIVPLQVVGLNKKNYETRVENLNIVIQEKRSPARYEVHLKIDNLNVEDMFEVEKMEALKDIFRIHLWRDSEEDLYVTFLESAVEMGARKPVNPNEGEGVIVRLGSEIVFSSELLELQEEIRPLYKMQPCPRDYKRTSVERFFRDVGFALDWCSFRLIQKEENNNSAMHKSTFAHGDEFDDEWQPVSRDTIPIRSYNRELAITITIPTIIMLVLVLALTFILCFQHEDLNDEQSDFFLDNLFHICLDWHKGSIDVSEQPAGYLPRNTTASFQALSLANHALGHDLPSDMLLLNRSHTDSPNSTLNRGVHCRPSPPPYIRPKFKPEI</sequence>
<dbReference type="InterPro" id="IPR048347">
    <property type="entry name" value="Sarcoglycan_C"/>
</dbReference>
<feature type="chain" id="PRO_5032909933" description="Dystroglycan-type cadherin-like domain-containing protein" evidence="13">
    <location>
        <begin position="17"/>
        <end position="410"/>
    </location>
</feature>
<keyword evidence="13" id="KW-0732">Signal</keyword>
<dbReference type="InterPro" id="IPR008908">
    <property type="entry name" value="Sarcoglycan_alpha/epsilon"/>
</dbReference>
<evidence type="ECO:0000256" key="9">
    <source>
        <dbReference type="ARBA" id="ARBA00023136"/>
    </source>
</evidence>
<evidence type="ECO:0000256" key="7">
    <source>
        <dbReference type="ARBA" id="ARBA00022692"/>
    </source>
</evidence>
<dbReference type="SMART" id="SM00736">
    <property type="entry name" value="CADG"/>
    <property type="match status" value="1"/>
</dbReference>
<gene>
    <name evidence="15" type="ORF">GWI33_016521</name>
</gene>
<dbReference type="GO" id="GO:0005856">
    <property type="term" value="C:cytoskeleton"/>
    <property type="evidence" value="ECO:0007669"/>
    <property type="project" value="UniProtKB-SubCell"/>
</dbReference>
<keyword evidence="7 12" id="KW-0812">Transmembrane</keyword>
<comment type="similarity">
    <text evidence="4">Belongs to the sarcoglycan alpha/epsilon family.</text>
</comment>
<feature type="transmembrane region" description="Helical" evidence="12">
    <location>
        <begin position="284"/>
        <end position="308"/>
    </location>
</feature>
<dbReference type="InterPro" id="IPR006644">
    <property type="entry name" value="Cadg"/>
</dbReference>
<feature type="domain" description="Dystroglycan-type cadherin-like" evidence="14">
    <location>
        <begin position="11"/>
        <end position="118"/>
    </location>
</feature>
<comment type="function">
    <text evidence="1">Component of the sarcoglycan complex, a subcomplex of the dystrophin-glycoprotein complex which forms a link between the F-actin cytoskeleton and the extracellular matrix.</text>
</comment>
<dbReference type="InterPro" id="IPR015919">
    <property type="entry name" value="Cadherin-like_sf"/>
</dbReference>
<evidence type="ECO:0000256" key="1">
    <source>
        <dbReference type="ARBA" id="ARBA00002860"/>
    </source>
</evidence>
<name>A0A834I1J7_RHYFE</name>
<evidence type="ECO:0000256" key="4">
    <source>
        <dbReference type="ARBA" id="ARBA00007721"/>
    </source>
</evidence>
<dbReference type="PANTHER" id="PTHR10132">
    <property type="entry name" value="ALPHA-/EPSILON-SARCOGLYCAN FAMILY MEMBER"/>
    <property type="match status" value="1"/>
</dbReference>
<evidence type="ECO:0000256" key="10">
    <source>
        <dbReference type="ARBA" id="ARBA00023180"/>
    </source>
</evidence>